<protein>
    <submittedName>
        <fullName evidence="1">Uncharacterized protein</fullName>
    </submittedName>
</protein>
<gene>
    <name evidence="1" type="ORF">RCG21_22280</name>
</gene>
<keyword evidence="2" id="KW-1185">Reference proteome</keyword>
<name>A0AA90TT86_9BACI</name>
<proteinExistence type="predicted"/>
<comment type="caution">
    <text evidence="1">The sequence shown here is derived from an EMBL/GenBank/DDBJ whole genome shotgun (WGS) entry which is preliminary data.</text>
</comment>
<evidence type="ECO:0000313" key="2">
    <source>
        <dbReference type="Proteomes" id="UP001178888"/>
    </source>
</evidence>
<evidence type="ECO:0000313" key="1">
    <source>
        <dbReference type="EMBL" id="MDQ6599040.1"/>
    </source>
</evidence>
<reference evidence="1" key="1">
    <citation type="submission" date="2023-08" db="EMBL/GenBank/DDBJ databases">
        <title>Nitrogen cycling bacteria in agricultural field soils.</title>
        <authorList>
            <person name="Jang J."/>
        </authorList>
    </citation>
    <scope>NUCLEOTIDE SEQUENCE</scope>
    <source>
        <strain evidence="1">PS3-36</strain>
    </source>
</reference>
<accession>A0AA90TT86</accession>
<dbReference type="EMBL" id="JAVGVR010000001">
    <property type="protein sequence ID" value="MDQ6599040.1"/>
    <property type="molecule type" value="Genomic_DNA"/>
</dbReference>
<dbReference type="Proteomes" id="UP001178888">
    <property type="component" value="Unassembled WGS sequence"/>
</dbReference>
<dbReference type="RefSeq" id="WP_165976357.1">
    <property type="nucleotide sequence ID" value="NZ_JAVGVR010000001.1"/>
</dbReference>
<dbReference type="AlphaFoldDB" id="A0AA90TT86"/>
<organism evidence="1 2">
    <name type="scientific">Bacillus salipaludis</name>
    <dbReference type="NCBI Taxonomy" id="2547811"/>
    <lineage>
        <taxon>Bacteria</taxon>
        <taxon>Bacillati</taxon>
        <taxon>Bacillota</taxon>
        <taxon>Bacilli</taxon>
        <taxon>Bacillales</taxon>
        <taxon>Bacillaceae</taxon>
        <taxon>Bacillus</taxon>
    </lineage>
</organism>
<sequence length="47" mass="5323">MGKILVIFEGKEYTILHQYASGYCEIVDEGSPLNIKLVHFSELVIKP</sequence>